<keyword evidence="13" id="KW-0418">Kinase</keyword>
<keyword evidence="6" id="KW-0547">Nucleotide-binding</keyword>
<keyword evidence="3" id="KW-0723">Serine/threonine-protein kinase</keyword>
<dbReference type="EC" id="2.7.11.1" evidence="2"/>
<evidence type="ECO:0000256" key="1">
    <source>
        <dbReference type="ARBA" id="ARBA00004162"/>
    </source>
</evidence>
<feature type="domain" description="Serine-threonine/tyrosine-protein kinase catalytic" evidence="12">
    <location>
        <begin position="56"/>
        <end position="145"/>
    </location>
</feature>
<dbReference type="GO" id="GO:0005524">
    <property type="term" value="F:ATP binding"/>
    <property type="evidence" value="ECO:0007669"/>
    <property type="project" value="UniProtKB-KW"/>
</dbReference>
<dbReference type="GO" id="GO:0004674">
    <property type="term" value="F:protein serine/threonine kinase activity"/>
    <property type="evidence" value="ECO:0007669"/>
    <property type="project" value="UniProtKB-KW"/>
</dbReference>
<gene>
    <name evidence="13" type="ORF">KSP39_PZI005066</name>
</gene>
<protein>
    <recommendedName>
        <fullName evidence="2">non-specific serine/threonine protein kinase</fullName>
        <ecNumber evidence="2">2.7.11.1</ecNumber>
    </recommendedName>
</protein>
<dbReference type="GO" id="GO:0005886">
    <property type="term" value="C:plasma membrane"/>
    <property type="evidence" value="ECO:0007669"/>
    <property type="project" value="UniProtKB-SubCell"/>
</dbReference>
<keyword evidence="5" id="KW-0812">Transmembrane</keyword>
<evidence type="ECO:0000256" key="2">
    <source>
        <dbReference type="ARBA" id="ARBA00012513"/>
    </source>
</evidence>
<comment type="subcellular location">
    <subcellularLocation>
        <location evidence="1">Cell membrane</location>
        <topology evidence="1">Single-pass membrane protein</topology>
    </subcellularLocation>
</comment>
<name>A0AAP0BU47_9ASPA</name>
<dbReference type="EMBL" id="JBBWWQ010000004">
    <property type="protein sequence ID" value="KAK8948762.1"/>
    <property type="molecule type" value="Genomic_DNA"/>
</dbReference>
<reference evidence="13 14" key="1">
    <citation type="journal article" date="2022" name="Nat. Plants">
        <title>Genomes of leafy and leafless Platanthera orchids illuminate the evolution of mycoheterotrophy.</title>
        <authorList>
            <person name="Li M.H."/>
            <person name="Liu K.W."/>
            <person name="Li Z."/>
            <person name="Lu H.C."/>
            <person name="Ye Q.L."/>
            <person name="Zhang D."/>
            <person name="Wang J.Y."/>
            <person name="Li Y.F."/>
            <person name="Zhong Z.M."/>
            <person name="Liu X."/>
            <person name="Yu X."/>
            <person name="Liu D.K."/>
            <person name="Tu X.D."/>
            <person name="Liu B."/>
            <person name="Hao Y."/>
            <person name="Liao X.Y."/>
            <person name="Jiang Y.T."/>
            <person name="Sun W.H."/>
            <person name="Chen J."/>
            <person name="Chen Y.Q."/>
            <person name="Ai Y."/>
            <person name="Zhai J.W."/>
            <person name="Wu S.S."/>
            <person name="Zhou Z."/>
            <person name="Hsiao Y.Y."/>
            <person name="Wu W.L."/>
            <person name="Chen Y.Y."/>
            <person name="Lin Y.F."/>
            <person name="Hsu J.L."/>
            <person name="Li C.Y."/>
            <person name="Wang Z.W."/>
            <person name="Zhao X."/>
            <person name="Zhong W.Y."/>
            <person name="Ma X.K."/>
            <person name="Ma L."/>
            <person name="Huang J."/>
            <person name="Chen G.Z."/>
            <person name="Huang M.Z."/>
            <person name="Huang L."/>
            <person name="Peng D.H."/>
            <person name="Luo Y.B."/>
            <person name="Zou S.Q."/>
            <person name="Chen S.P."/>
            <person name="Lan S."/>
            <person name="Tsai W.C."/>
            <person name="Van de Peer Y."/>
            <person name="Liu Z.J."/>
        </authorList>
    </citation>
    <scope>NUCLEOTIDE SEQUENCE [LARGE SCALE GENOMIC DNA]</scope>
    <source>
        <strain evidence="13">Lor287</strain>
    </source>
</reference>
<accession>A0AAP0BU47</accession>
<evidence type="ECO:0000256" key="10">
    <source>
        <dbReference type="ARBA" id="ARBA00047899"/>
    </source>
</evidence>
<comment type="catalytic activity">
    <reaction evidence="10">
        <text>L-threonyl-[protein] + ATP = O-phospho-L-threonyl-[protein] + ADP + H(+)</text>
        <dbReference type="Rhea" id="RHEA:46608"/>
        <dbReference type="Rhea" id="RHEA-COMP:11060"/>
        <dbReference type="Rhea" id="RHEA-COMP:11605"/>
        <dbReference type="ChEBI" id="CHEBI:15378"/>
        <dbReference type="ChEBI" id="CHEBI:30013"/>
        <dbReference type="ChEBI" id="CHEBI:30616"/>
        <dbReference type="ChEBI" id="CHEBI:61977"/>
        <dbReference type="ChEBI" id="CHEBI:456216"/>
        <dbReference type="EC" id="2.7.11.1"/>
    </reaction>
</comment>
<dbReference type="PANTHER" id="PTHR47982:SF38">
    <property type="entry name" value="PROTEIN KINASE DOMAIN-CONTAINING PROTEIN"/>
    <property type="match status" value="1"/>
</dbReference>
<dbReference type="PANTHER" id="PTHR47982">
    <property type="entry name" value="PROLINE-RICH RECEPTOR-LIKE PROTEIN KINASE PERK4"/>
    <property type="match status" value="1"/>
</dbReference>
<dbReference type="Proteomes" id="UP001418222">
    <property type="component" value="Unassembled WGS sequence"/>
</dbReference>
<dbReference type="Pfam" id="PF07714">
    <property type="entry name" value="PK_Tyr_Ser-Thr"/>
    <property type="match status" value="1"/>
</dbReference>
<evidence type="ECO:0000256" key="4">
    <source>
        <dbReference type="ARBA" id="ARBA00022679"/>
    </source>
</evidence>
<dbReference type="InterPro" id="IPR011009">
    <property type="entry name" value="Kinase-like_dom_sf"/>
</dbReference>
<keyword evidence="14" id="KW-1185">Reference proteome</keyword>
<comment type="catalytic activity">
    <reaction evidence="11">
        <text>L-seryl-[protein] + ATP = O-phospho-L-seryl-[protein] + ADP + H(+)</text>
        <dbReference type="Rhea" id="RHEA:17989"/>
        <dbReference type="Rhea" id="RHEA-COMP:9863"/>
        <dbReference type="Rhea" id="RHEA-COMP:11604"/>
        <dbReference type="ChEBI" id="CHEBI:15378"/>
        <dbReference type="ChEBI" id="CHEBI:29999"/>
        <dbReference type="ChEBI" id="CHEBI:30616"/>
        <dbReference type="ChEBI" id="CHEBI:83421"/>
        <dbReference type="ChEBI" id="CHEBI:456216"/>
        <dbReference type="EC" id="2.7.11.1"/>
    </reaction>
</comment>
<keyword evidence="7" id="KW-0067">ATP-binding</keyword>
<dbReference type="InterPro" id="IPR001245">
    <property type="entry name" value="Ser-Thr/Tyr_kinase_cat_dom"/>
</dbReference>
<evidence type="ECO:0000256" key="9">
    <source>
        <dbReference type="ARBA" id="ARBA00023136"/>
    </source>
</evidence>
<evidence type="ECO:0000313" key="13">
    <source>
        <dbReference type="EMBL" id="KAK8948762.1"/>
    </source>
</evidence>
<proteinExistence type="predicted"/>
<dbReference type="SUPFAM" id="SSF56112">
    <property type="entry name" value="Protein kinase-like (PK-like)"/>
    <property type="match status" value="1"/>
</dbReference>
<evidence type="ECO:0000259" key="12">
    <source>
        <dbReference type="Pfam" id="PF07714"/>
    </source>
</evidence>
<keyword evidence="9" id="KW-0472">Membrane</keyword>
<comment type="caution">
    <text evidence="13">The sequence shown here is derived from an EMBL/GenBank/DDBJ whole genome shotgun (WGS) entry which is preliminary data.</text>
</comment>
<evidence type="ECO:0000256" key="11">
    <source>
        <dbReference type="ARBA" id="ARBA00048679"/>
    </source>
</evidence>
<evidence type="ECO:0000256" key="5">
    <source>
        <dbReference type="ARBA" id="ARBA00022692"/>
    </source>
</evidence>
<sequence length="177" mass="19952">MLEGFLEGLRRLLKDFPQVLEDLFPLPTLLLGTKTQIALGIAPRDQDSIGRQTLIGKKIAVKKLKTITSKAEIEFAVEVEILERVRHKNMLTLQGYCVGVNPRLIVYDYMPNLSLLSHLRGQFASEMQLDWKKRMNVIIGSAQGLVKFCNLHETVELPVDIVFYNCGGAIIKKIMNG</sequence>
<evidence type="ECO:0000313" key="14">
    <source>
        <dbReference type="Proteomes" id="UP001418222"/>
    </source>
</evidence>
<dbReference type="InterPro" id="IPR047117">
    <property type="entry name" value="PERK1-13-like"/>
</dbReference>
<evidence type="ECO:0000256" key="8">
    <source>
        <dbReference type="ARBA" id="ARBA00022989"/>
    </source>
</evidence>
<organism evidence="13 14">
    <name type="scientific">Platanthera zijinensis</name>
    <dbReference type="NCBI Taxonomy" id="2320716"/>
    <lineage>
        <taxon>Eukaryota</taxon>
        <taxon>Viridiplantae</taxon>
        <taxon>Streptophyta</taxon>
        <taxon>Embryophyta</taxon>
        <taxon>Tracheophyta</taxon>
        <taxon>Spermatophyta</taxon>
        <taxon>Magnoliopsida</taxon>
        <taxon>Liliopsida</taxon>
        <taxon>Asparagales</taxon>
        <taxon>Orchidaceae</taxon>
        <taxon>Orchidoideae</taxon>
        <taxon>Orchideae</taxon>
        <taxon>Orchidinae</taxon>
        <taxon>Platanthera</taxon>
    </lineage>
</organism>
<keyword evidence="8" id="KW-1133">Transmembrane helix</keyword>
<evidence type="ECO:0000256" key="3">
    <source>
        <dbReference type="ARBA" id="ARBA00022527"/>
    </source>
</evidence>
<evidence type="ECO:0000256" key="6">
    <source>
        <dbReference type="ARBA" id="ARBA00022741"/>
    </source>
</evidence>
<dbReference type="Gene3D" id="1.10.510.10">
    <property type="entry name" value="Transferase(Phosphotransferase) domain 1"/>
    <property type="match status" value="1"/>
</dbReference>
<evidence type="ECO:0000256" key="7">
    <source>
        <dbReference type="ARBA" id="ARBA00022840"/>
    </source>
</evidence>
<dbReference type="AlphaFoldDB" id="A0AAP0BU47"/>
<keyword evidence="4" id="KW-0808">Transferase</keyword>